<evidence type="ECO:0000313" key="2">
    <source>
        <dbReference type="Proteomes" id="UP001454086"/>
    </source>
</evidence>
<organism evidence="1 2">
    <name type="scientific">Enterocloster hominis</name>
    <name type="common">ex Hitch et al. 2024</name>
    <dbReference type="NCBI Taxonomy" id="1917870"/>
    <lineage>
        <taxon>Bacteria</taxon>
        <taxon>Bacillati</taxon>
        <taxon>Bacillota</taxon>
        <taxon>Clostridia</taxon>
        <taxon>Lachnospirales</taxon>
        <taxon>Lachnospiraceae</taxon>
        <taxon>Enterocloster</taxon>
    </lineage>
</organism>
<protein>
    <submittedName>
        <fullName evidence="1">AAA family ATPase</fullName>
    </submittedName>
</protein>
<dbReference type="EMBL" id="JBBMFM010000054">
    <property type="protein sequence ID" value="MEQ2426214.1"/>
    <property type="molecule type" value="Genomic_DNA"/>
</dbReference>
<dbReference type="Gene3D" id="3.40.50.300">
    <property type="entry name" value="P-loop containing nucleotide triphosphate hydrolases"/>
    <property type="match status" value="1"/>
</dbReference>
<name>A0ABV1D744_9FIRM</name>
<gene>
    <name evidence="1" type="ORF">WMQ36_14655</name>
</gene>
<comment type="caution">
    <text evidence="1">The sequence shown here is derived from an EMBL/GenBank/DDBJ whole genome shotgun (WGS) entry which is preliminary data.</text>
</comment>
<dbReference type="InterPro" id="IPR027417">
    <property type="entry name" value="P-loop_NTPase"/>
</dbReference>
<dbReference type="PANTHER" id="PTHR40396:SF1">
    <property type="entry name" value="ATPASE AAA-TYPE CORE DOMAIN-CONTAINING PROTEIN"/>
    <property type="match status" value="1"/>
</dbReference>
<reference evidence="1 2" key="1">
    <citation type="submission" date="2024-03" db="EMBL/GenBank/DDBJ databases">
        <title>Human intestinal bacterial collection.</title>
        <authorList>
            <person name="Pauvert C."/>
            <person name="Hitch T.C.A."/>
            <person name="Clavel T."/>
        </authorList>
    </citation>
    <scope>NUCLEOTIDE SEQUENCE [LARGE SCALE GENOMIC DNA]</scope>
    <source>
        <strain evidence="1 2">CLA-SR-H021</strain>
    </source>
</reference>
<sequence length="384" mass="44399">MKLIKIQVGGLPHFKENLEIDFFAQQRVQSENNDGLYQIFSNIYVNNSISFIGINASGKTTILRVIAFVINLLNNKPINAIETKEILEDINDEQTVTFTTFFYHSGLLNKLETVIKKTINPIDENTRYMIESENLWSQKSTKIKTKKGMFDFQGIPAVKRNQDEEYLMDDVSIIIAFNKKHKSKVFLCDMSKWTNFNMLNLLGKFPKELLLFLDPSIEYLKCAVDEKDVDIRLKFKGKEEILMNNPMVLDKYLSSGTIKGISVFMNAFFAFEDGGYLIVDEVENHFNREIVSTLIRFFRDSKVNKNGAVIIFSTHYSELLDEFERNDNIFIVRNRNGISAENLSNILKRNDIKKSEAYQSDFLEGTVPTYEAYIALKKVLINRN</sequence>
<keyword evidence="2" id="KW-1185">Reference proteome</keyword>
<dbReference type="Proteomes" id="UP001454086">
    <property type="component" value="Unassembled WGS sequence"/>
</dbReference>
<dbReference type="RefSeq" id="WP_008716727.1">
    <property type="nucleotide sequence ID" value="NZ_JBBMFM010000054.1"/>
</dbReference>
<dbReference type="PANTHER" id="PTHR40396">
    <property type="entry name" value="ATPASE-LIKE PROTEIN"/>
    <property type="match status" value="1"/>
</dbReference>
<accession>A0ABV1D744</accession>
<proteinExistence type="predicted"/>
<evidence type="ECO:0000313" key="1">
    <source>
        <dbReference type="EMBL" id="MEQ2426214.1"/>
    </source>
</evidence>
<dbReference type="SUPFAM" id="SSF52540">
    <property type="entry name" value="P-loop containing nucleoside triphosphate hydrolases"/>
    <property type="match status" value="1"/>
</dbReference>